<feature type="region of interest" description="Disordered" evidence="2">
    <location>
        <begin position="154"/>
        <end position="175"/>
    </location>
</feature>
<sequence>MTQSTLNPTSTKSTYDPYSSVDEKNKDKSDSFDLRDLEDVSAEPVYKLVINENVVEKISSLAAQKIDGIIDMKGNVLSRIQEGLGGADKTKGVDADIVDDAGAKLDLDVILEYGKSAPQVFDEIKKVVGDDLKDMTGLEVIEMTVNVVDVMTPDEYAQKNGGSNSGDGQQDGSSN</sequence>
<comment type="caution">
    <text evidence="4">The sequence shown here is derived from an EMBL/GenBank/DDBJ whole genome shotgun (WGS) entry which is preliminary data.</text>
</comment>
<dbReference type="Proteomes" id="UP000789325">
    <property type="component" value="Unassembled WGS sequence"/>
</dbReference>
<reference evidence="4 5" key="1">
    <citation type="journal article" date="2018" name="Int. J. Syst. Evol. Microbiol.">
        <title>Rubneribacter badeniensis gen. nov., sp. nov. and Enteroscipio rubneri gen. nov., sp. nov., new members of the Eggerthellaceae isolated from human faeces.</title>
        <authorList>
            <person name="Danylec N."/>
            <person name="Gobl A."/>
            <person name="Stoll D.A."/>
            <person name="Hetzer B."/>
            <person name="Kulling S.E."/>
            <person name="Huch M."/>
        </authorList>
    </citation>
    <scope>NUCLEOTIDE SEQUENCE [LARGE SCALE GENOMIC DNA]</scope>
    <source>
        <strain evidence="4 5">ResAG-85</strain>
    </source>
</reference>
<reference evidence="3" key="2">
    <citation type="journal article" date="2021" name="PeerJ">
        <title>Extensive microbial diversity within the chicken gut microbiome revealed by metagenomics and culture.</title>
        <authorList>
            <person name="Gilroy R."/>
            <person name="Ravi A."/>
            <person name="Getino M."/>
            <person name="Pursley I."/>
            <person name="Horton D.L."/>
            <person name="Alikhan N.F."/>
            <person name="Baker D."/>
            <person name="Gharbi K."/>
            <person name="Hall N."/>
            <person name="Watson M."/>
            <person name="Adriaenssens E.M."/>
            <person name="Foster-Nyarko E."/>
            <person name="Jarju S."/>
            <person name="Secka A."/>
            <person name="Antonio M."/>
            <person name="Oren A."/>
            <person name="Chaudhuri R.R."/>
            <person name="La Ragione R."/>
            <person name="Hildebrand F."/>
            <person name="Pallen M.J."/>
        </authorList>
    </citation>
    <scope>NUCLEOTIDE SEQUENCE</scope>
    <source>
        <strain evidence="3">USAMLcec12-2067</strain>
    </source>
</reference>
<dbReference type="PANTHER" id="PTHR34297:SF3">
    <property type="entry name" value="ALKALINE SHOCK PROTEIN 23"/>
    <property type="match status" value="1"/>
</dbReference>
<protein>
    <submittedName>
        <fullName evidence="4">Asp23/Gls24 family envelope stress response protein</fullName>
    </submittedName>
</protein>
<accession>A0A2K2U6F6</accession>
<dbReference type="PANTHER" id="PTHR34297">
    <property type="entry name" value="HYPOTHETICAL CYTOSOLIC PROTEIN-RELATED"/>
    <property type="match status" value="1"/>
</dbReference>
<feature type="compositionally biased region" description="Low complexity" evidence="2">
    <location>
        <begin position="160"/>
        <end position="175"/>
    </location>
</feature>
<proteinExistence type="inferred from homology"/>
<name>A0A2K2U6F6_9ACTN</name>
<gene>
    <name evidence="4" type="ORF">C2L80_03790</name>
    <name evidence="3" type="ORF">K8V16_00930</name>
</gene>
<dbReference type="AlphaFoldDB" id="A0A2K2U6F6"/>
<dbReference type="Pfam" id="PF03780">
    <property type="entry name" value="Asp23"/>
    <property type="match status" value="1"/>
</dbReference>
<feature type="compositionally biased region" description="Polar residues" evidence="2">
    <location>
        <begin position="1"/>
        <end position="17"/>
    </location>
</feature>
<evidence type="ECO:0000256" key="2">
    <source>
        <dbReference type="SAM" id="MobiDB-lite"/>
    </source>
</evidence>
<dbReference type="EMBL" id="PPEL01000012">
    <property type="protein sequence ID" value="PNV65925.1"/>
    <property type="molecule type" value="Genomic_DNA"/>
</dbReference>
<evidence type="ECO:0000256" key="1">
    <source>
        <dbReference type="ARBA" id="ARBA00005721"/>
    </source>
</evidence>
<keyword evidence="5" id="KW-1185">Reference proteome</keyword>
<dbReference type="Proteomes" id="UP000236488">
    <property type="component" value="Unassembled WGS sequence"/>
</dbReference>
<evidence type="ECO:0000313" key="4">
    <source>
        <dbReference type="EMBL" id="PNV65925.1"/>
    </source>
</evidence>
<evidence type="ECO:0000313" key="5">
    <source>
        <dbReference type="Proteomes" id="UP000236488"/>
    </source>
</evidence>
<dbReference type="EMBL" id="DYZL01000020">
    <property type="protein sequence ID" value="HJH42342.1"/>
    <property type="molecule type" value="Genomic_DNA"/>
</dbReference>
<organism evidence="4 5">
    <name type="scientific">Rubneribacter badeniensis</name>
    <dbReference type="NCBI Taxonomy" id="2070688"/>
    <lineage>
        <taxon>Bacteria</taxon>
        <taxon>Bacillati</taxon>
        <taxon>Actinomycetota</taxon>
        <taxon>Coriobacteriia</taxon>
        <taxon>Eggerthellales</taxon>
        <taxon>Eggerthellaceae</taxon>
        <taxon>Rubneribacter</taxon>
    </lineage>
</organism>
<feature type="region of interest" description="Disordered" evidence="2">
    <location>
        <begin position="1"/>
        <end position="34"/>
    </location>
</feature>
<dbReference type="InterPro" id="IPR005531">
    <property type="entry name" value="Asp23"/>
</dbReference>
<dbReference type="RefSeq" id="WP_087197050.1">
    <property type="nucleotide sequence ID" value="NZ_DBEYRC010000116.1"/>
</dbReference>
<evidence type="ECO:0000313" key="3">
    <source>
        <dbReference type="EMBL" id="HJH42342.1"/>
    </source>
</evidence>
<comment type="similarity">
    <text evidence="1">Belongs to the asp23 family.</text>
</comment>
<feature type="compositionally biased region" description="Basic and acidic residues" evidence="2">
    <location>
        <begin position="21"/>
        <end position="34"/>
    </location>
</feature>
<reference evidence="3" key="3">
    <citation type="submission" date="2021-09" db="EMBL/GenBank/DDBJ databases">
        <authorList>
            <person name="Gilroy R."/>
        </authorList>
    </citation>
    <scope>NUCLEOTIDE SEQUENCE</scope>
    <source>
        <strain evidence="3">USAMLcec12-2067</strain>
    </source>
</reference>